<accession>Q69UJ9</accession>
<reference evidence="3" key="2">
    <citation type="journal article" date="2008" name="Nucleic Acids Res.">
        <title>The rice annotation project database (RAP-DB): 2008 update.</title>
        <authorList>
            <consortium name="The rice annotation project (RAP)"/>
        </authorList>
    </citation>
    <scope>GENOME REANNOTATION</scope>
    <source>
        <strain evidence="3">cv. Nipponbare</strain>
    </source>
</reference>
<gene>
    <name evidence="2" type="primary">OJ1136_D12.105</name>
</gene>
<evidence type="ECO:0000256" key="1">
    <source>
        <dbReference type="SAM" id="MobiDB-lite"/>
    </source>
</evidence>
<protein>
    <submittedName>
        <fullName evidence="2">Uncharacterized protein</fullName>
    </submittedName>
</protein>
<name>Q69UJ9_ORYSJ</name>
<proteinExistence type="predicted"/>
<organism evidence="2 3">
    <name type="scientific">Oryza sativa subsp. japonica</name>
    <name type="common">Rice</name>
    <dbReference type="NCBI Taxonomy" id="39947"/>
    <lineage>
        <taxon>Eukaryota</taxon>
        <taxon>Viridiplantae</taxon>
        <taxon>Streptophyta</taxon>
        <taxon>Embryophyta</taxon>
        <taxon>Tracheophyta</taxon>
        <taxon>Spermatophyta</taxon>
        <taxon>Magnoliopsida</taxon>
        <taxon>Liliopsida</taxon>
        <taxon>Poales</taxon>
        <taxon>Poaceae</taxon>
        <taxon>BOP clade</taxon>
        <taxon>Oryzoideae</taxon>
        <taxon>Oryzeae</taxon>
        <taxon>Oryzinae</taxon>
        <taxon>Oryza</taxon>
        <taxon>Oryza sativa</taxon>
    </lineage>
</organism>
<feature type="region of interest" description="Disordered" evidence="1">
    <location>
        <begin position="1"/>
        <end position="78"/>
    </location>
</feature>
<dbReference type="AlphaFoldDB" id="Q69UJ9"/>
<evidence type="ECO:0000313" key="2">
    <source>
        <dbReference type="EMBL" id="BAD10421.1"/>
    </source>
</evidence>
<evidence type="ECO:0000313" key="3">
    <source>
        <dbReference type="Proteomes" id="UP000000763"/>
    </source>
</evidence>
<reference evidence="3" key="1">
    <citation type="journal article" date="2005" name="Nature">
        <title>The map-based sequence of the rice genome.</title>
        <authorList>
            <consortium name="International rice genome sequencing project (IRGSP)"/>
            <person name="Matsumoto T."/>
            <person name="Wu J."/>
            <person name="Kanamori H."/>
            <person name="Katayose Y."/>
            <person name="Fujisawa M."/>
            <person name="Namiki N."/>
            <person name="Mizuno H."/>
            <person name="Yamamoto K."/>
            <person name="Antonio B.A."/>
            <person name="Baba T."/>
            <person name="Sakata K."/>
            <person name="Nagamura Y."/>
            <person name="Aoki H."/>
            <person name="Arikawa K."/>
            <person name="Arita K."/>
            <person name="Bito T."/>
            <person name="Chiden Y."/>
            <person name="Fujitsuka N."/>
            <person name="Fukunaka R."/>
            <person name="Hamada M."/>
            <person name="Harada C."/>
            <person name="Hayashi A."/>
            <person name="Hijishita S."/>
            <person name="Honda M."/>
            <person name="Hosokawa S."/>
            <person name="Ichikawa Y."/>
            <person name="Idonuma A."/>
            <person name="Iijima M."/>
            <person name="Ikeda M."/>
            <person name="Ikeno M."/>
            <person name="Ito K."/>
            <person name="Ito S."/>
            <person name="Ito T."/>
            <person name="Ito Y."/>
            <person name="Ito Y."/>
            <person name="Iwabuchi A."/>
            <person name="Kamiya K."/>
            <person name="Karasawa W."/>
            <person name="Kurita K."/>
            <person name="Katagiri S."/>
            <person name="Kikuta A."/>
            <person name="Kobayashi H."/>
            <person name="Kobayashi N."/>
            <person name="Machita K."/>
            <person name="Maehara T."/>
            <person name="Masukawa M."/>
            <person name="Mizubayashi T."/>
            <person name="Mukai Y."/>
            <person name="Nagasaki H."/>
            <person name="Nagata Y."/>
            <person name="Naito S."/>
            <person name="Nakashima M."/>
            <person name="Nakama Y."/>
            <person name="Nakamichi Y."/>
            <person name="Nakamura M."/>
            <person name="Meguro A."/>
            <person name="Negishi M."/>
            <person name="Ohta I."/>
            <person name="Ohta T."/>
            <person name="Okamoto M."/>
            <person name="Ono N."/>
            <person name="Saji S."/>
            <person name="Sakaguchi M."/>
            <person name="Sakai K."/>
            <person name="Shibata M."/>
            <person name="Shimokawa T."/>
            <person name="Song J."/>
            <person name="Takazaki Y."/>
            <person name="Terasawa K."/>
            <person name="Tsugane M."/>
            <person name="Tsuji K."/>
            <person name="Ueda S."/>
            <person name="Waki K."/>
            <person name="Yamagata H."/>
            <person name="Yamamoto M."/>
            <person name="Yamamoto S."/>
            <person name="Yamane H."/>
            <person name="Yoshiki S."/>
            <person name="Yoshihara R."/>
            <person name="Yukawa K."/>
            <person name="Zhong H."/>
            <person name="Yano M."/>
            <person name="Yuan Q."/>
            <person name="Ouyang S."/>
            <person name="Liu J."/>
            <person name="Jones K.M."/>
            <person name="Gansberger K."/>
            <person name="Moffat K."/>
            <person name="Hill J."/>
            <person name="Bera J."/>
            <person name="Fadrosh D."/>
            <person name="Jin S."/>
            <person name="Johri S."/>
            <person name="Kim M."/>
            <person name="Overton L."/>
            <person name="Reardon M."/>
            <person name="Tsitrin T."/>
            <person name="Vuong H."/>
            <person name="Weaver B."/>
            <person name="Ciecko A."/>
            <person name="Tallon L."/>
            <person name="Jackson J."/>
            <person name="Pai G."/>
            <person name="Aken S.V."/>
            <person name="Utterback T."/>
            <person name="Reidmuller S."/>
            <person name="Feldblyum T."/>
            <person name="Hsiao J."/>
            <person name="Zismann V."/>
            <person name="Iobst S."/>
            <person name="de Vazeille A.R."/>
            <person name="Buell C.R."/>
            <person name="Ying K."/>
            <person name="Li Y."/>
            <person name="Lu T."/>
            <person name="Huang Y."/>
            <person name="Zhao Q."/>
            <person name="Feng Q."/>
            <person name="Zhang L."/>
            <person name="Zhu J."/>
            <person name="Weng Q."/>
            <person name="Mu J."/>
            <person name="Lu Y."/>
            <person name="Fan D."/>
            <person name="Liu Y."/>
            <person name="Guan J."/>
            <person name="Zhang Y."/>
            <person name="Yu S."/>
            <person name="Liu X."/>
            <person name="Zhang Y."/>
            <person name="Hong G."/>
            <person name="Han B."/>
            <person name="Choisne N."/>
            <person name="Demange N."/>
            <person name="Orjeda G."/>
            <person name="Samain S."/>
            <person name="Cattolico L."/>
            <person name="Pelletier E."/>
            <person name="Couloux A."/>
            <person name="Segurens B."/>
            <person name="Wincker P."/>
            <person name="D'Hont A."/>
            <person name="Scarpelli C."/>
            <person name="Weissenbach J."/>
            <person name="Salanoubat M."/>
            <person name="Quetier F."/>
            <person name="Yu Y."/>
            <person name="Kim H.R."/>
            <person name="Rambo T."/>
            <person name="Currie J."/>
            <person name="Collura K."/>
            <person name="Luo M."/>
            <person name="Yang T."/>
            <person name="Ammiraju J.S.S."/>
            <person name="Engler F."/>
            <person name="Soderlund C."/>
            <person name="Wing R.A."/>
            <person name="Palmer L.E."/>
            <person name="de la Bastide M."/>
            <person name="Spiegel L."/>
            <person name="Nascimento L."/>
            <person name="Zutavern T."/>
            <person name="O'Shaughnessy A."/>
            <person name="Dike S."/>
            <person name="Dedhia N."/>
            <person name="Preston R."/>
            <person name="Balija V."/>
            <person name="McCombie W.R."/>
            <person name="Chow T."/>
            <person name="Chen H."/>
            <person name="Chung M."/>
            <person name="Chen C."/>
            <person name="Shaw J."/>
            <person name="Wu H."/>
            <person name="Hsiao K."/>
            <person name="Chao Y."/>
            <person name="Chu M."/>
            <person name="Cheng C."/>
            <person name="Hour A."/>
            <person name="Lee P."/>
            <person name="Lin S."/>
            <person name="Lin Y."/>
            <person name="Liou J."/>
            <person name="Liu S."/>
            <person name="Hsing Y."/>
            <person name="Raghuvanshi S."/>
            <person name="Mohanty A."/>
            <person name="Bharti A.K."/>
            <person name="Gaur A."/>
            <person name="Gupta V."/>
            <person name="Kumar D."/>
            <person name="Ravi V."/>
            <person name="Vij S."/>
            <person name="Kapur A."/>
            <person name="Khurana P."/>
            <person name="Khurana P."/>
            <person name="Khurana J.P."/>
            <person name="Tyagi A.K."/>
            <person name="Gaikwad K."/>
            <person name="Singh A."/>
            <person name="Dalal V."/>
            <person name="Srivastava S."/>
            <person name="Dixit A."/>
            <person name="Pal A.K."/>
            <person name="Ghazi I.A."/>
            <person name="Yadav M."/>
            <person name="Pandit A."/>
            <person name="Bhargava A."/>
            <person name="Sureshbabu K."/>
            <person name="Batra K."/>
            <person name="Sharma T.R."/>
            <person name="Mohapatra T."/>
            <person name="Singh N.K."/>
            <person name="Messing J."/>
            <person name="Nelson A.B."/>
            <person name="Fuks G."/>
            <person name="Kavchok S."/>
            <person name="Keizer G."/>
            <person name="Linton E."/>
            <person name="Llaca V."/>
            <person name="Song R."/>
            <person name="Tanyolac B."/>
            <person name="Young S."/>
            <person name="Ho-Il K."/>
            <person name="Hahn J.H."/>
            <person name="Sangsakoo G."/>
            <person name="Vanavichit A."/>
            <person name="de Mattos Luiz.A.T."/>
            <person name="Zimmer P.D."/>
            <person name="Malone G."/>
            <person name="Dellagostin O."/>
            <person name="de Oliveira A.C."/>
            <person name="Bevan M."/>
            <person name="Bancroft I."/>
            <person name="Minx P."/>
            <person name="Cordum H."/>
            <person name="Wilson R."/>
            <person name="Cheng Z."/>
            <person name="Jin W."/>
            <person name="Jiang J."/>
            <person name="Leong S.A."/>
            <person name="Iwama H."/>
            <person name="Gojobori T."/>
            <person name="Itoh T."/>
            <person name="Niimura Y."/>
            <person name="Fujii Y."/>
            <person name="Habara T."/>
            <person name="Sakai H."/>
            <person name="Sato Y."/>
            <person name="Wilson G."/>
            <person name="Kumar K."/>
            <person name="McCouch S."/>
            <person name="Juretic N."/>
            <person name="Hoen D."/>
            <person name="Wright S."/>
            <person name="Bruskiewich R."/>
            <person name="Bureau T."/>
            <person name="Miyao A."/>
            <person name="Hirochika H."/>
            <person name="Nishikawa T."/>
            <person name="Kadowaki K."/>
            <person name="Sugiura M."/>
            <person name="Burr B."/>
            <person name="Sasaki T."/>
        </authorList>
    </citation>
    <scope>NUCLEOTIDE SEQUENCE [LARGE SCALE GENOMIC DNA]</scope>
    <source>
        <strain evidence="3">cv. Nipponbare</strain>
    </source>
</reference>
<feature type="compositionally biased region" description="Basic and acidic residues" evidence="1">
    <location>
        <begin position="16"/>
        <end position="51"/>
    </location>
</feature>
<dbReference type="Proteomes" id="UP000000763">
    <property type="component" value="Chromosome 8"/>
</dbReference>
<sequence length="104" mass="11218">MGKERKGEGVLTGGGGDDRRRKTREAAKTGDAEVRTRDGDTYGRRGEELGRRKYPTAAIHAGRSRRGEGTHRRREGKGVSVGFWRRKAAAGKDLAAAKLVVAAA</sequence>
<dbReference type="EMBL" id="AP005485">
    <property type="protein sequence ID" value="BAD10421.1"/>
    <property type="molecule type" value="Genomic_DNA"/>
</dbReference>